<dbReference type="RefSeq" id="WP_407883517.1">
    <property type="nucleotide sequence ID" value="NZ_BQXO01000003.1"/>
</dbReference>
<name>A0ABQ5JTJ1_9LACO</name>
<protein>
    <submittedName>
        <fullName evidence="1">Uncharacterized protein</fullName>
    </submittedName>
</protein>
<keyword evidence="2" id="KW-1185">Reference proteome</keyword>
<sequence length="158" mass="18415">MKFDELTVEINNHDHGNGTISVDVTAKIDTLPIYHQRYDNISVADPFYVNLNGTGSGYHEGNAVFNLHVLLHAIEELGVDQTDLETLNLRFEDEDGDTVKCLQKLVKDWNSHTYFVNLNEPYEFKRPWNKEHYYELIKRFLAFPINMLPTDRGKEQNE</sequence>
<evidence type="ECO:0000313" key="2">
    <source>
        <dbReference type="Proteomes" id="UP001628078"/>
    </source>
</evidence>
<proteinExistence type="predicted"/>
<evidence type="ECO:0000313" key="1">
    <source>
        <dbReference type="EMBL" id="GKT05873.1"/>
    </source>
</evidence>
<dbReference type="EMBL" id="BQXO01000003">
    <property type="protein sequence ID" value="GKT05873.1"/>
    <property type="molecule type" value="Genomic_DNA"/>
</dbReference>
<accession>A0ABQ5JTJ1</accession>
<reference evidence="1 2" key="1">
    <citation type="submission" date="2022-03" db="EMBL/GenBank/DDBJ databases">
        <title>Draft genome sequence of Furfurilactobacillus curtus JCM 31185.</title>
        <authorList>
            <person name="Suzuki S."/>
            <person name="Endo A."/>
            <person name="Kajikawa A."/>
        </authorList>
    </citation>
    <scope>NUCLEOTIDE SEQUENCE [LARGE SCALE GENOMIC DNA]</scope>
    <source>
        <strain evidence="1 2">JCM 31185</strain>
    </source>
</reference>
<organism evidence="1 2">
    <name type="scientific">Furfurilactobacillus curtus</name>
    <dbReference type="NCBI Taxonomy" id="1746200"/>
    <lineage>
        <taxon>Bacteria</taxon>
        <taxon>Bacillati</taxon>
        <taxon>Bacillota</taxon>
        <taxon>Bacilli</taxon>
        <taxon>Lactobacillales</taxon>
        <taxon>Lactobacillaceae</taxon>
        <taxon>Furfurilactobacillus</taxon>
    </lineage>
</organism>
<gene>
    <name evidence="1" type="ORF">JCM31185_11610</name>
</gene>
<dbReference type="Proteomes" id="UP001628078">
    <property type="component" value="Unassembled WGS sequence"/>
</dbReference>
<comment type="caution">
    <text evidence="1">The sequence shown here is derived from an EMBL/GenBank/DDBJ whole genome shotgun (WGS) entry which is preliminary data.</text>
</comment>